<dbReference type="Proteomes" id="UP000680067">
    <property type="component" value="Unassembled WGS sequence"/>
</dbReference>
<dbReference type="RefSeq" id="WP_212688870.1">
    <property type="nucleotide sequence ID" value="NZ_JAGSPN010000013.1"/>
</dbReference>
<evidence type="ECO:0000313" key="1">
    <source>
        <dbReference type="EMBL" id="MBR7783597.1"/>
    </source>
</evidence>
<gene>
    <name evidence="1" type="ORF">KDM89_15740</name>
</gene>
<dbReference type="InterPro" id="IPR023107">
    <property type="entry name" value="Atu2299-like_dom_sf"/>
</dbReference>
<reference evidence="1" key="1">
    <citation type="submission" date="2021-04" db="EMBL/GenBank/DDBJ databases">
        <title>novel species isolated from subtropical streams in China.</title>
        <authorList>
            <person name="Lu H."/>
        </authorList>
    </citation>
    <scope>NUCLEOTIDE SEQUENCE</scope>
    <source>
        <strain evidence="1">LFS511W</strain>
    </source>
</reference>
<accession>A0A941I681</accession>
<protein>
    <submittedName>
        <fullName evidence="1">Uncharacterized protein</fullName>
    </submittedName>
</protein>
<dbReference type="AlphaFoldDB" id="A0A941I681"/>
<keyword evidence="2" id="KW-1185">Reference proteome</keyword>
<comment type="caution">
    <text evidence="1">The sequence shown here is derived from an EMBL/GenBank/DDBJ whole genome shotgun (WGS) entry which is preliminary data.</text>
</comment>
<dbReference type="Gene3D" id="3.10.550.10">
    <property type="entry name" value="Hypothetical protein Atu2299"/>
    <property type="match status" value="1"/>
</dbReference>
<organism evidence="1 2">
    <name type="scientific">Undibacterium luofuense</name>
    <dbReference type="NCBI Taxonomy" id="2828733"/>
    <lineage>
        <taxon>Bacteria</taxon>
        <taxon>Pseudomonadati</taxon>
        <taxon>Pseudomonadota</taxon>
        <taxon>Betaproteobacteria</taxon>
        <taxon>Burkholderiales</taxon>
        <taxon>Oxalobacteraceae</taxon>
        <taxon>Undibacterium</taxon>
    </lineage>
</organism>
<proteinExistence type="predicted"/>
<name>A0A941I681_9BURK</name>
<evidence type="ECO:0000313" key="2">
    <source>
        <dbReference type="Proteomes" id="UP000680067"/>
    </source>
</evidence>
<sequence>MTISASQTDSAVLTFPVQRNVQILLDQAMYEVMSARFAGTPHQDFGKCAAYAIVGAQVLHLLTGARCEAVCGGQIMDCGNEQYLVISPKRAEIRNARHLSDLSNYHCWIEVTPPGIHLHATLIIDFTVRYDADSAKFLGQSYAPAERLNFLWEHERYFNKQIPQAVQHHPHLRNKESGWLWREARCEKLLNRYAQQNRAQFAQMCADTLQIFADKVESLMQETVAA</sequence>
<dbReference type="EMBL" id="JAGSPN010000013">
    <property type="protein sequence ID" value="MBR7783597.1"/>
    <property type="molecule type" value="Genomic_DNA"/>
</dbReference>